<dbReference type="GO" id="GO:0045493">
    <property type="term" value="P:xylan catabolic process"/>
    <property type="evidence" value="ECO:0007669"/>
    <property type="project" value="UniProtKB-KW"/>
</dbReference>
<protein>
    <recommendedName>
        <fullName evidence="9">Beta-xylanase</fullName>
        <ecNumber evidence="9">3.2.1.8</ecNumber>
    </recommendedName>
</protein>
<keyword evidence="6 9" id="KW-0119">Carbohydrate metabolism</keyword>
<dbReference type="PANTHER" id="PTHR31490">
    <property type="entry name" value="GLYCOSYL HYDROLASE"/>
    <property type="match status" value="1"/>
</dbReference>
<evidence type="ECO:0000256" key="4">
    <source>
        <dbReference type="ARBA" id="ARBA00022729"/>
    </source>
</evidence>
<keyword evidence="7 9" id="KW-0326">Glycosidase</keyword>
<keyword evidence="5 9" id="KW-0378">Hydrolase</keyword>
<dbReference type="GO" id="GO:0031176">
    <property type="term" value="F:endo-1,4-beta-xylanase activity"/>
    <property type="evidence" value="ECO:0007669"/>
    <property type="project" value="UniProtKB-EC"/>
</dbReference>
<dbReference type="SMART" id="SM00633">
    <property type="entry name" value="Glyco_10"/>
    <property type="match status" value="1"/>
</dbReference>
<evidence type="ECO:0000256" key="7">
    <source>
        <dbReference type="ARBA" id="ARBA00023295"/>
    </source>
</evidence>
<evidence type="ECO:0000256" key="2">
    <source>
        <dbReference type="ARBA" id="ARBA00007495"/>
    </source>
</evidence>
<comment type="catalytic activity">
    <reaction evidence="1 9">
        <text>Endohydrolysis of (1-&gt;4)-beta-D-xylosidic linkages in xylans.</text>
        <dbReference type="EC" id="3.2.1.8"/>
    </reaction>
</comment>
<proteinExistence type="inferred from homology"/>
<dbReference type="Proteomes" id="UP000279959">
    <property type="component" value="Chromosome"/>
</dbReference>
<evidence type="ECO:0000256" key="6">
    <source>
        <dbReference type="ARBA" id="ARBA00023277"/>
    </source>
</evidence>
<accession>A0A494W981</accession>
<name>A0A494W981_9SPHN</name>
<reference evidence="11 12" key="1">
    <citation type="submission" date="2018-05" db="EMBL/GenBank/DDBJ databases">
        <title>Complete Genome Sequence of the Nonylphenol-Degrading Bacterium Sphingobium amiense DSM 16289T.</title>
        <authorList>
            <person name="Ootsuka M."/>
            <person name="Nishizawa T."/>
            <person name="Ohta H."/>
        </authorList>
    </citation>
    <scope>NUCLEOTIDE SEQUENCE [LARGE SCALE GENOMIC DNA]</scope>
    <source>
        <strain evidence="11 12">DSM 16289</strain>
    </source>
</reference>
<dbReference type="InterPro" id="IPR001000">
    <property type="entry name" value="GH10_dom"/>
</dbReference>
<dbReference type="Gene3D" id="3.20.20.80">
    <property type="entry name" value="Glycosidases"/>
    <property type="match status" value="1"/>
</dbReference>
<dbReference type="InterPro" id="IPR017853">
    <property type="entry name" value="GH"/>
</dbReference>
<keyword evidence="12" id="KW-1185">Reference proteome</keyword>
<keyword evidence="4" id="KW-0732">Signal</keyword>
<dbReference type="PRINTS" id="PR00134">
    <property type="entry name" value="GLHYDRLASE10"/>
</dbReference>
<evidence type="ECO:0000313" key="12">
    <source>
        <dbReference type="Proteomes" id="UP000279959"/>
    </source>
</evidence>
<dbReference type="EMBL" id="AP018664">
    <property type="protein sequence ID" value="BBD99728.1"/>
    <property type="molecule type" value="Genomic_DNA"/>
</dbReference>
<gene>
    <name evidence="11" type="ORF">SAMIE_1032290</name>
</gene>
<feature type="domain" description="GH10" evidence="10">
    <location>
        <begin position="56"/>
        <end position="374"/>
    </location>
</feature>
<dbReference type="EC" id="3.2.1.8" evidence="9"/>
<sequence>MGFADLSALASRRSIIAGAGAAMMATLAHSSEVRSPAKLDGDAIPTGPGLAELGSRTDLPVGVFASDGSFNDAAYLAAIQRNCDLFAPMNELKRRVVEPVPGKYDFPRAEKMVAWASRARMRVHGHTLVWHKGDPKWVAPLLAKSSDERLITDHVTYVMSRFRGRIGSWDVVNEAIQPTDGRSDGLRNSIWLQAFGEHYIDLAFQAARKADPAATLLLTDYGLETDHPVSQARRKAMLELLERLLKRGVPIDGVGFQAHFRRYGYPFNAKIFRPFLDRIRDLGLKFSVNEFDVADWNGPLDQEQRDLDVADLTARFADLVLSYPQLQWFMCFGLSDRYTWLNAERPTLWLPKSRCLPLDDTLAQKPMYTALADALKTRRVRTLSG</sequence>
<comment type="similarity">
    <text evidence="2 9">Belongs to the glycosyl hydrolase 10 (cellulase F) family.</text>
</comment>
<dbReference type="InterPro" id="IPR044846">
    <property type="entry name" value="GH10"/>
</dbReference>
<evidence type="ECO:0000259" key="10">
    <source>
        <dbReference type="PROSITE" id="PS51760"/>
    </source>
</evidence>
<dbReference type="AlphaFoldDB" id="A0A494W981"/>
<evidence type="ECO:0000256" key="5">
    <source>
        <dbReference type="ARBA" id="ARBA00022801"/>
    </source>
</evidence>
<dbReference type="SUPFAM" id="SSF51445">
    <property type="entry name" value="(Trans)glycosidases"/>
    <property type="match status" value="1"/>
</dbReference>
<evidence type="ECO:0000256" key="1">
    <source>
        <dbReference type="ARBA" id="ARBA00000681"/>
    </source>
</evidence>
<dbReference type="PROSITE" id="PS51760">
    <property type="entry name" value="GH10_2"/>
    <property type="match status" value="1"/>
</dbReference>
<keyword evidence="8 9" id="KW-0624">Polysaccharide degradation</keyword>
<organism evidence="11 12">
    <name type="scientific">Sphingobium amiense</name>
    <dbReference type="NCBI Taxonomy" id="135719"/>
    <lineage>
        <taxon>Bacteria</taxon>
        <taxon>Pseudomonadati</taxon>
        <taxon>Pseudomonadota</taxon>
        <taxon>Alphaproteobacteria</taxon>
        <taxon>Sphingomonadales</taxon>
        <taxon>Sphingomonadaceae</taxon>
        <taxon>Sphingobium</taxon>
    </lineage>
</organism>
<evidence type="ECO:0000313" key="11">
    <source>
        <dbReference type="EMBL" id="BBD99728.1"/>
    </source>
</evidence>
<dbReference type="Pfam" id="PF00331">
    <property type="entry name" value="Glyco_hydro_10"/>
    <property type="match status" value="1"/>
</dbReference>
<keyword evidence="3 11" id="KW-0858">Xylan degradation</keyword>
<dbReference type="PANTHER" id="PTHR31490:SF88">
    <property type="entry name" value="BETA-XYLANASE"/>
    <property type="match status" value="1"/>
</dbReference>
<evidence type="ECO:0000256" key="9">
    <source>
        <dbReference type="RuleBase" id="RU361174"/>
    </source>
</evidence>
<dbReference type="KEGG" id="sami:SAMIE_1032290"/>
<evidence type="ECO:0000256" key="8">
    <source>
        <dbReference type="ARBA" id="ARBA00023326"/>
    </source>
</evidence>
<evidence type="ECO:0000256" key="3">
    <source>
        <dbReference type="ARBA" id="ARBA00022651"/>
    </source>
</evidence>